<name>A0A016W0R6_9BILA</name>
<evidence type="ECO:0000313" key="1">
    <source>
        <dbReference type="EMBL" id="EYC32877.1"/>
    </source>
</evidence>
<proteinExistence type="predicted"/>
<sequence length="87" mass="9538">MFACTRKGPKLGYNSRGQNRYTSVLVRAPALRGATQRQITVAFTTAQGAVEEGSLRGRAFKCAACKTTLKISRKVQFVVCKILDSRV</sequence>
<protein>
    <submittedName>
        <fullName evidence="1">Uncharacterized protein</fullName>
    </submittedName>
</protein>
<organism evidence="1 2">
    <name type="scientific">Ancylostoma ceylanicum</name>
    <dbReference type="NCBI Taxonomy" id="53326"/>
    <lineage>
        <taxon>Eukaryota</taxon>
        <taxon>Metazoa</taxon>
        <taxon>Ecdysozoa</taxon>
        <taxon>Nematoda</taxon>
        <taxon>Chromadorea</taxon>
        <taxon>Rhabditida</taxon>
        <taxon>Rhabditina</taxon>
        <taxon>Rhabditomorpha</taxon>
        <taxon>Strongyloidea</taxon>
        <taxon>Ancylostomatidae</taxon>
        <taxon>Ancylostomatinae</taxon>
        <taxon>Ancylostoma</taxon>
    </lineage>
</organism>
<dbReference type="EMBL" id="JARK01001338">
    <property type="protein sequence ID" value="EYC32877.1"/>
    <property type="molecule type" value="Genomic_DNA"/>
</dbReference>
<gene>
    <name evidence="1" type="primary">Acey_s0002.g1141</name>
    <name evidence="1" type="ORF">Y032_0002g1141</name>
</gene>
<evidence type="ECO:0000313" key="2">
    <source>
        <dbReference type="Proteomes" id="UP000024635"/>
    </source>
</evidence>
<dbReference type="AlphaFoldDB" id="A0A016W0R6"/>
<keyword evidence="2" id="KW-1185">Reference proteome</keyword>
<comment type="caution">
    <text evidence="1">The sequence shown here is derived from an EMBL/GenBank/DDBJ whole genome shotgun (WGS) entry which is preliminary data.</text>
</comment>
<reference evidence="2" key="1">
    <citation type="journal article" date="2015" name="Nat. Genet.">
        <title>The genome and transcriptome of the zoonotic hookworm Ancylostoma ceylanicum identify infection-specific gene families.</title>
        <authorList>
            <person name="Schwarz E.M."/>
            <person name="Hu Y."/>
            <person name="Antoshechkin I."/>
            <person name="Miller M.M."/>
            <person name="Sternberg P.W."/>
            <person name="Aroian R.V."/>
        </authorList>
    </citation>
    <scope>NUCLEOTIDE SEQUENCE</scope>
    <source>
        <strain evidence="2">HY135</strain>
    </source>
</reference>
<dbReference type="Proteomes" id="UP000024635">
    <property type="component" value="Unassembled WGS sequence"/>
</dbReference>
<accession>A0A016W0R6</accession>